<comment type="caution">
    <text evidence="1">The sequence shown here is derived from an EMBL/GenBank/DDBJ whole genome shotgun (WGS) entry which is preliminary data.</text>
</comment>
<protein>
    <submittedName>
        <fullName evidence="1">Uncharacterized protein</fullName>
    </submittedName>
</protein>
<reference evidence="1 2" key="1">
    <citation type="journal article" date="2016" name="Nat. Commun.">
        <title>Thousands of microbial genomes shed light on interconnected biogeochemical processes in an aquifer system.</title>
        <authorList>
            <person name="Anantharaman K."/>
            <person name="Brown C.T."/>
            <person name="Hug L.A."/>
            <person name="Sharon I."/>
            <person name="Castelle C.J."/>
            <person name="Probst A.J."/>
            <person name="Thomas B.C."/>
            <person name="Singh A."/>
            <person name="Wilkins M.J."/>
            <person name="Karaoz U."/>
            <person name="Brodie E.L."/>
            <person name="Williams K.H."/>
            <person name="Hubbard S.S."/>
            <person name="Banfield J.F."/>
        </authorList>
    </citation>
    <scope>NUCLEOTIDE SEQUENCE [LARGE SCALE GENOMIC DNA]</scope>
</reference>
<evidence type="ECO:0000313" key="2">
    <source>
        <dbReference type="Proteomes" id="UP000178347"/>
    </source>
</evidence>
<dbReference type="Proteomes" id="UP000178347">
    <property type="component" value="Unassembled WGS sequence"/>
</dbReference>
<name>A0A1F6MW24_9BACT</name>
<evidence type="ECO:0000313" key="1">
    <source>
        <dbReference type="EMBL" id="OGH75708.1"/>
    </source>
</evidence>
<proteinExistence type="predicted"/>
<gene>
    <name evidence="1" type="ORF">A3G00_03110</name>
</gene>
<accession>A0A1F6MW24</accession>
<organism evidence="1 2">
    <name type="scientific">Candidatus Magasanikbacteria bacterium RIFCSPLOWO2_12_FULL_43_12</name>
    <dbReference type="NCBI Taxonomy" id="1798692"/>
    <lineage>
        <taxon>Bacteria</taxon>
        <taxon>Candidatus Magasanikiibacteriota</taxon>
    </lineage>
</organism>
<dbReference type="AlphaFoldDB" id="A0A1F6MW24"/>
<sequence>MAEAGYSTREKERILNPCTRKRVTVSGKGVLYVDRTESGAVVIKDPKRGSKLPRVACYARPNDRKPAVMVRFDAIVGAII</sequence>
<dbReference type="EMBL" id="MFQN01000003">
    <property type="protein sequence ID" value="OGH75708.1"/>
    <property type="molecule type" value="Genomic_DNA"/>
</dbReference>